<comment type="caution">
    <text evidence="14">The sequence shown here is derived from an EMBL/GenBank/DDBJ whole genome shotgun (WGS) entry which is preliminary data.</text>
</comment>
<proteinExistence type="inferred from homology"/>
<dbReference type="PROSITE" id="PS01125">
    <property type="entry name" value="ROK"/>
    <property type="match status" value="1"/>
</dbReference>
<evidence type="ECO:0000256" key="7">
    <source>
        <dbReference type="ARBA" id="ARBA00022833"/>
    </source>
</evidence>
<dbReference type="InterPro" id="IPR043129">
    <property type="entry name" value="ATPase_NBD"/>
</dbReference>
<dbReference type="RefSeq" id="WP_074801357.1">
    <property type="nucleotide sequence ID" value="NZ_FOUC01000018.1"/>
</dbReference>
<evidence type="ECO:0000256" key="6">
    <source>
        <dbReference type="ARBA" id="ARBA00022777"/>
    </source>
</evidence>
<dbReference type="InterPro" id="IPR051804">
    <property type="entry name" value="Carb_Metab_Reg_Kinase/Isom"/>
</dbReference>
<keyword evidence="8" id="KW-0067">ATP-binding</keyword>
<evidence type="ECO:0000256" key="1">
    <source>
        <dbReference type="ARBA" id="ARBA00001946"/>
    </source>
</evidence>
<gene>
    <name evidence="14" type="ORF">A5802_003104</name>
</gene>
<dbReference type="PANTHER" id="PTHR42742:SF3">
    <property type="entry name" value="FRUCTOKINASE"/>
    <property type="match status" value="1"/>
</dbReference>
<evidence type="ECO:0000256" key="2">
    <source>
        <dbReference type="ARBA" id="ARBA00006479"/>
    </source>
</evidence>
<protein>
    <recommendedName>
        <fullName evidence="13">Fructokinase</fullName>
        <ecNumber evidence="11">2.7.1.4</ecNumber>
    </recommendedName>
</protein>
<dbReference type="Proteomes" id="UP000195024">
    <property type="component" value="Unassembled WGS sequence"/>
</dbReference>
<evidence type="ECO:0000256" key="9">
    <source>
        <dbReference type="ARBA" id="ARBA00022842"/>
    </source>
</evidence>
<keyword evidence="3" id="KW-0808">Transferase</keyword>
<dbReference type="SUPFAM" id="SSF53067">
    <property type="entry name" value="Actin-like ATPase domain"/>
    <property type="match status" value="1"/>
</dbReference>
<evidence type="ECO:0000256" key="11">
    <source>
        <dbReference type="ARBA" id="ARBA00038887"/>
    </source>
</evidence>
<dbReference type="EC" id="2.7.1.4" evidence="11"/>
<dbReference type="CDD" id="cd24067">
    <property type="entry name" value="ASKHA_NBD_ROK_BsFRK-like"/>
    <property type="match status" value="1"/>
</dbReference>
<evidence type="ECO:0000256" key="5">
    <source>
        <dbReference type="ARBA" id="ARBA00022741"/>
    </source>
</evidence>
<comment type="catalytic activity">
    <reaction evidence="12">
        <text>D-fructose + ATP = D-fructose 6-phosphate + ADP + H(+)</text>
        <dbReference type="Rhea" id="RHEA:16125"/>
        <dbReference type="ChEBI" id="CHEBI:15378"/>
        <dbReference type="ChEBI" id="CHEBI:30616"/>
        <dbReference type="ChEBI" id="CHEBI:37721"/>
        <dbReference type="ChEBI" id="CHEBI:61527"/>
        <dbReference type="ChEBI" id="CHEBI:456216"/>
        <dbReference type="EC" id="2.7.1.4"/>
    </reaction>
</comment>
<dbReference type="FunFam" id="3.30.420.40:FF:000136">
    <property type="entry name" value="Putative fructokinase"/>
    <property type="match status" value="1"/>
</dbReference>
<dbReference type="GO" id="GO:0046872">
    <property type="term" value="F:metal ion binding"/>
    <property type="evidence" value="ECO:0007669"/>
    <property type="project" value="UniProtKB-KW"/>
</dbReference>
<comment type="similarity">
    <text evidence="2">Belongs to the ROK (NagC/XylR) family.</text>
</comment>
<reference evidence="14 15" key="1">
    <citation type="submission" date="2017-05" db="EMBL/GenBank/DDBJ databases">
        <title>The Genome Sequence of Enterococcus mundtii 6B1_DIV0119.</title>
        <authorList>
            <consortium name="The Broad Institute Genomics Platform"/>
            <consortium name="The Broad Institute Genomic Center for Infectious Diseases"/>
            <person name="Earl A."/>
            <person name="Manson A."/>
            <person name="Schwartman J."/>
            <person name="Gilmore M."/>
            <person name="Abouelleil A."/>
            <person name="Cao P."/>
            <person name="Chapman S."/>
            <person name="Cusick C."/>
            <person name="Shea T."/>
            <person name="Young S."/>
            <person name="Neafsey D."/>
            <person name="Nusbaum C."/>
            <person name="Birren B."/>
        </authorList>
    </citation>
    <scope>NUCLEOTIDE SEQUENCE [LARGE SCALE GENOMIC DNA]</scope>
    <source>
        <strain evidence="14 15">6B1_DIV0119</strain>
    </source>
</reference>
<dbReference type="InterPro" id="IPR049874">
    <property type="entry name" value="ROK_cs"/>
</dbReference>
<dbReference type="GO" id="GO:0008865">
    <property type="term" value="F:fructokinase activity"/>
    <property type="evidence" value="ECO:0007669"/>
    <property type="project" value="UniProtKB-EC"/>
</dbReference>
<keyword evidence="4" id="KW-0479">Metal-binding</keyword>
<evidence type="ECO:0000256" key="8">
    <source>
        <dbReference type="ARBA" id="ARBA00022840"/>
    </source>
</evidence>
<evidence type="ECO:0000256" key="4">
    <source>
        <dbReference type="ARBA" id="ARBA00022723"/>
    </source>
</evidence>
<dbReference type="Pfam" id="PF00480">
    <property type="entry name" value="ROK"/>
    <property type="match status" value="1"/>
</dbReference>
<keyword evidence="5" id="KW-0547">Nucleotide-binding</keyword>
<keyword evidence="10" id="KW-0119">Carbohydrate metabolism</keyword>
<keyword evidence="6 14" id="KW-0418">Kinase</keyword>
<accession>A0A1I4PQ55</accession>
<keyword evidence="7" id="KW-0862">Zinc</keyword>
<comment type="cofactor">
    <cofactor evidence="1">
        <name>Mg(2+)</name>
        <dbReference type="ChEBI" id="CHEBI:18420"/>
    </cofactor>
</comment>
<sequence length="290" mass="31486">MYGGIEAGGTKFICAVSNQGEIIEKISVPTTLPEETLALVFDFFDRFELEAIGIGSFGPIGIDPTNERYGYVLATPKQGWRDFDFLGSIKQRYDVPLAWTTDVNAAAYGELLKGAAQGKNSCIYLTVGTGIGGGVVLNSDILSGSAHPEMGHIMVKRHPEDNYEGTCPFHKDCLEGLAAGPSIEARTGIKGQNLPEDHPVWDIQAYYLAQALVNYTLTLAPEKIILGGGVMNQAHLLQKVREQFMTLMAGYMETPPVDEYIVQWGMPNESGIIGSLLLAEKAHREANAFA</sequence>
<evidence type="ECO:0000313" key="14">
    <source>
        <dbReference type="EMBL" id="OTP24790.1"/>
    </source>
</evidence>
<name>A0A1I4PQ55_ENTMU</name>
<evidence type="ECO:0000256" key="12">
    <source>
        <dbReference type="ARBA" id="ARBA00048451"/>
    </source>
</evidence>
<evidence type="ECO:0000256" key="10">
    <source>
        <dbReference type="ARBA" id="ARBA00023277"/>
    </source>
</evidence>
<dbReference type="Gene3D" id="3.30.420.40">
    <property type="match status" value="2"/>
</dbReference>
<evidence type="ECO:0000256" key="13">
    <source>
        <dbReference type="ARBA" id="ARBA00074653"/>
    </source>
</evidence>
<evidence type="ECO:0000313" key="15">
    <source>
        <dbReference type="Proteomes" id="UP000195024"/>
    </source>
</evidence>
<dbReference type="GO" id="GO:0005524">
    <property type="term" value="F:ATP binding"/>
    <property type="evidence" value="ECO:0007669"/>
    <property type="project" value="UniProtKB-KW"/>
</dbReference>
<dbReference type="EMBL" id="NGMS01000005">
    <property type="protein sequence ID" value="OTP24790.1"/>
    <property type="molecule type" value="Genomic_DNA"/>
</dbReference>
<dbReference type="PANTHER" id="PTHR42742">
    <property type="entry name" value="TRANSCRIPTIONAL REPRESSOR MPRA"/>
    <property type="match status" value="1"/>
</dbReference>
<organism evidence="14 15">
    <name type="scientific">Enterococcus mundtii</name>
    <dbReference type="NCBI Taxonomy" id="53346"/>
    <lineage>
        <taxon>Bacteria</taxon>
        <taxon>Bacillati</taxon>
        <taxon>Bacillota</taxon>
        <taxon>Bacilli</taxon>
        <taxon>Lactobacillales</taxon>
        <taxon>Enterococcaceae</taxon>
        <taxon>Enterococcus</taxon>
    </lineage>
</organism>
<dbReference type="AlphaFoldDB" id="A0A1I4PQ55"/>
<evidence type="ECO:0000256" key="3">
    <source>
        <dbReference type="ARBA" id="ARBA00022679"/>
    </source>
</evidence>
<keyword evidence="9" id="KW-0460">Magnesium</keyword>
<dbReference type="FunFam" id="3.30.420.40:FF:000153">
    <property type="entry name" value="Putative fructokinase"/>
    <property type="match status" value="1"/>
</dbReference>
<dbReference type="InterPro" id="IPR000600">
    <property type="entry name" value="ROK"/>
</dbReference>